<organism evidence="1 2">
    <name type="scientific">Comamonas nitrativorans</name>
    <dbReference type="NCBI Taxonomy" id="108437"/>
    <lineage>
        <taxon>Bacteria</taxon>
        <taxon>Pseudomonadati</taxon>
        <taxon>Pseudomonadota</taxon>
        <taxon>Betaproteobacteria</taxon>
        <taxon>Burkholderiales</taxon>
        <taxon>Comamonadaceae</taxon>
        <taxon>Comamonas</taxon>
    </lineage>
</organism>
<dbReference type="Pfam" id="PF06319">
    <property type="entry name" value="MmcB-like"/>
    <property type="match status" value="1"/>
</dbReference>
<keyword evidence="2" id="KW-1185">Reference proteome</keyword>
<proteinExistence type="predicted"/>
<evidence type="ECO:0000313" key="2">
    <source>
        <dbReference type="Proteomes" id="UP001595967"/>
    </source>
</evidence>
<sequence>MKHDELANDLAQHLRERTGRIVWTDMQLGPVGSPRPDAYSIEPSFTKFRPMAYEVKVSQSDYRRDITAGKWQTYLPFAAGVIFAVPAGLVERSALPEGCGLIVRNADGWRTIKAPTLRPIETLPHTAWVKLFIDGMRREVARLLAEKRPELADEWSMRRKIGQRLGNDVRNVLDDRATAENRYKHETQRLLDVTEGISKEVREQEQRIRQRMERDSAAIDAVRAELAQALGLPANANVGRIQMAAAEQALRLSQDGEVQGLRHALSMTQRALSEALSVPALALGGQAT</sequence>
<evidence type="ECO:0000313" key="1">
    <source>
        <dbReference type="EMBL" id="MFC4620807.1"/>
    </source>
</evidence>
<name>A0ABV9GRZ6_9BURK</name>
<comment type="caution">
    <text evidence="1">The sequence shown here is derived from an EMBL/GenBank/DDBJ whole genome shotgun (WGS) entry which is preliminary data.</text>
</comment>
<protein>
    <submittedName>
        <fullName evidence="1">MmcB family DNA repair protein</fullName>
    </submittedName>
</protein>
<gene>
    <name evidence="1" type="ORF">ACFO3A_01060</name>
</gene>
<reference evidence="2" key="1">
    <citation type="journal article" date="2019" name="Int. J. Syst. Evol. Microbiol.">
        <title>The Global Catalogue of Microorganisms (GCM) 10K type strain sequencing project: providing services to taxonomists for standard genome sequencing and annotation.</title>
        <authorList>
            <consortium name="The Broad Institute Genomics Platform"/>
            <consortium name="The Broad Institute Genome Sequencing Center for Infectious Disease"/>
            <person name="Wu L."/>
            <person name="Ma J."/>
        </authorList>
    </citation>
    <scope>NUCLEOTIDE SEQUENCE [LARGE SCALE GENOMIC DNA]</scope>
    <source>
        <strain evidence="2">JCM 11650</strain>
    </source>
</reference>
<accession>A0ABV9GRZ6</accession>
<dbReference type="Proteomes" id="UP001595967">
    <property type="component" value="Unassembled WGS sequence"/>
</dbReference>
<dbReference type="RefSeq" id="WP_377723171.1">
    <property type="nucleotide sequence ID" value="NZ_JBHSEW010000001.1"/>
</dbReference>
<dbReference type="EMBL" id="JBHSEW010000001">
    <property type="protein sequence ID" value="MFC4620807.1"/>
    <property type="molecule type" value="Genomic_DNA"/>
</dbReference>
<dbReference type="InterPro" id="IPR009394">
    <property type="entry name" value="MmcB-like"/>
</dbReference>